<comment type="similarity">
    <text evidence="2 10 11">Belongs to the SecY/SEC61-alpha family.</text>
</comment>
<feature type="transmembrane region" description="Helical" evidence="10">
    <location>
        <begin position="80"/>
        <end position="100"/>
    </location>
</feature>
<dbReference type="GO" id="GO:0065002">
    <property type="term" value="P:intracellular protein transmembrane transport"/>
    <property type="evidence" value="ECO:0007669"/>
    <property type="project" value="UniProtKB-UniRule"/>
</dbReference>
<accession>A0A369KK71</accession>
<reference evidence="12 13" key="1">
    <citation type="submission" date="2018-07" db="EMBL/GenBank/DDBJ databases">
        <title>Comparative genomics of the Candidatus Parilichlamydiaceae reveals evidence of convergent evolution and genome reduction in the phylum Chlamydiae.</title>
        <authorList>
            <person name="Taylor-Brown A."/>
            <person name="Polkinghorne A."/>
        </authorList>
    </citation>
    <scope>NUCLEOTIDE SEQUENCE [LARGE SCALE GENOMIC DNA]</scope>
    <source>
        <strain evidence="12 13">Hat2</strain>
    </source>
</reference>
<dbReference type="FunFam" id="1.10.3370.10:FF:000001">
    <property type="entry name" value="Preprotein translocase subunit SecY"/>
    <property type="match status" value="1"/>
</dbReference>
<keyword evidence="7 10" id="KW-0811">Translocation</keyword>
<evidence type="ECO:0000256" key="7">
    <source>
        <dbReference type="ARBA" id="ARBA00023010"/>
    </source>
</evidence>
<dbReference type="InterPro" id="IPR002208">
    <property type="entry name" value="SecY/SEC61-alpha"/>
</dbReference>
<dbReference type="GO" id="GO:0006605">
    <property type="term" value="P:protein targeting"/>
    <property type="evidence" value="ECO:0007669"/>
    <property type="project" value="UniProtKB-UniRule"/>
</dbReference>
<comment type="caution">
    <text evidence="10">Lacks conserved residue(s) required for the propagation of feature annotation.</text>
</comment>
<evidence type="ECO:0000256" key="2">
    <source>
        <dbReference type="ARBA" id="ARBA00005751"/>
    </source>
</evidence>
<evidence type="ECO:0000256" key="8">
    <source>
        <dbReference type="ARBA" id="ARBA00023136"/>
    </source>
</evidence>
<dbReference type="PANTHER" id="PTHR10906">
    <property type="entry name" value="SECY/SEC61-ALPHA FAMILY MEMBER"/>
    <property type="match status" value="1"/>
</dbReference>
<keyword evidence="13" id="KW-1185">Reference proteome</keyword>
<evidence type="ECO:0000256" key="9">
    <source>
        <dbReference type="ARBA" id="ARBA00039733"/>
    </source>
</evidence>
<dbReference type="SUPFAM" id="SSF103491">
    <property type="entry name" value="Preprotein translocase SecY subunit"/>
    <property type="match status" value="1"/>
</dbReference>
<dbReference type="GO" id="GO:0043952">
    <property type="term" value="P:protein transport by the Sec complex"/>
    <property type="evidence" value="ECO:0007669"/>
    <property type="project" value="UniProtKB-UniRule"/>
</dbReference>
<keyword evidence="8 10" id="KW-0472">Membrane</keyword>
<dbReference type="PRINTS" id="PR00303">
    <property type="entry name" value="SECYTRNLCASE"/>
</dbReference>
<organism evidence="12 13">
    <name type="scientific">Candidatus Similichlamydia laticola</name>
    <dbReference type="NCBI Taxonomy" id="2170265"/>
    <lineage>
        <taxon>Bacteria</taxon>
        <taxon>Pseudomonadati</taxon>
        <taxon>Chlamydiota</taxon>
        <taxon>Chlamydiia</taxon>
        <taxon>Parachlamydiales</taxon>
        <taxon>Candidatus Parilichlamydiaceae</taxon>
        <taxon>Candidatus Similichlamydia</taxon>
    </lineage>
</organism>
<dbReference type="EMBL" id="QQBG01000017">
    <property type="protein sequence ID" value="RDB31396.1"/>
    <property type="molecule type" value="Genomic_DNA"/>
</dbReference>
<evidence type="ECO:0000256" key="4">
    <source>
        <dbReference type="ARBA" id="ARBA00022692"/>
    </source>
</evidence>
<evidence type="ECO:0000256" key="1">
    <source>
        <dbReference type="ARBA" id="ARBA00004141"/>
    </source>
</evidence>
<comment type="subcellular location">
    <subcellularLocation>
        <location evidence="10">Cell membrane</location>
        <topology evidence="10">Multi-pass membrane protein</topology>
    </subcellularLocation>
    <subcellularLocation>
        <location evidence="1">Membrane</location>
        <topology evidence="1">Multi-pass membrane protein</topology>
    </subcellularLocation>
</comment>
<feature type="transmembrane region" description="Helical" evidence="10">
    <location>
        <begin position="229"/>
        <end position="251"/>
    </location>
</feature>
<evidence type="ECO:0000256" key="6">
    <source>
        <dbReference type="ARBA" id="ARBA00022989"/>
    </source>
</evidence>
<evidence type="ECO:0000256" key="5">
    <source>
        <dbReference type="ARBA" id="ARBA00022927"/>
    </source>
</evidence>
<evidence type="ECO:0000256" key="11">
    <source>
        <dbReference type="RuleBase" id="RU004349"/>
    </source>
</evidence>
<dbReference type="HAMAP" id="MF_01465">
    <property type="entry name" value="SecY"/>
    <property type="match status" value="1"/>
</dbReference>
<feature type="transmembrane region" description="Helical" evidence="10">
    <location>
        <begin position="320"/>
        <end position="343"/>
    </location>
</feature>
<feature type="transmembrane region" description="Helical" evidence="10">
    <location>
        <begin position="121"/>
        <end position="139"/>
    </location>
</feature>
<keyword evidence="6 10" id="KW-1133">Transmembrane helix</keyword>
<feature type="transmembrane region" description="Helical" evidence="10">
    <location>
        <begin position="412"/>
        <end position="429"/>
    </location>
</feature>
<gene>
    <name evidence="10" type="primary">secY</name>
    <name evidence="12" type="ORF">HAT2_00499</name>
</gene>
<proteinExistence type="inferred from homology"/>
<dbReference type="InterPro" id="IPR026593">
    <property type="entry name" value="SecY"/>
</dbReference>
<dbReference type="AlphaFoldDB" id="A0A369KK71"/>
<evidence type="ECO:0000313" key="12">
    <source>
        <dbReference type="EMBL" id="RDB31396.1"/>
    </source>
</evidence>
<comment type="caution">
    <text evidence="12">The sequence shown here is derived from an EMBL/GenBank/DDBJ whole genome shotgun (WGS) entry which is preliminary data.</text>
</comment>
<keyword evidence="5 10" id="KW-0653">Protein transport</keyword>
<dbReference type="RefSeq" id="WP_114544448.1">
    <property type="nucleotide sequence ID" value="NZ_QQBG01000017.1"/>
</dbReference>
<sequence>MFSFIRALIQNNELRRRLLFTVGLLFVCRLTSFVPVPGVNGEIALAYFRQATRAGQSLFQLMDIFSGGAFAQMTLGALGVLPYVSASIMLQLAVTLFPGLQRDFKENADYVRPKLARWTRYLTLLLALFQSGVFARYALKINQSYPGILSTKVLSIRFFGCHALFYMLFVATMTCGTLTIMWLGEQISESGVGVGTSLIISAGIVSSFPKMVSTILTYLNLDSSDPGDLGLLSLSLLICIFVLVIIGCIFLTQGERRLDLQYARKEHDRTPGRPRGSFLPLKVNHSGVMPVIFSSSILMLPITLTQILGQDGWGSVLMGYLSPGSLGYTAVYAVLIFFFNYFWTLTQFHADQLASDMKKSGAFIPAIRQGLQTQRFLEKTMCSLTVIGGVSLIVLATFPQLVGALFSVDHSVSYFFGGTSMLILVGVVLDTSRQVSGYLTMQRYEEVLKTPRSRLR</sequence>
<keyword evidence="10" id="KW-1003">Cell membrane</keyword>
<comment type="function">
    <text evidence="10">The central subunit of the protein translocation channel SecYEG. Consists of two halves formed by TMs 1-5 and 6-10. These two domains form a lateral gate at the front which open onto the bilayer between TMs 2 and 7, and are clamped together by SecE at the back. The channel is closed by both a pore ring composed of hydrophobic SecY resides and a short helix (helix 2A) on the extracellular side of the membrane which forms a plug. The plug probably moves laterally to allow the channel to open. The ring and the pore may move independently.</text>
</comment>
<comment type="subunit">
    <text evidence="10">Component of the Sec protein translocase complex. Heterotrimer consisting of SecY, SecE and SecG subunits. The heterotrimers can form oligomers, although 1 heterotrimer is thought to be able to translocate proteins. Interacts with the ribosome. Interacts with SecDF, and other proteins may be involved. Interacts with SecA.</text>
</comment>
<dbReference type="Gene3D" id="1.10.3370.10">
    <property type="entry name" value="SecY subunit domain"/>
    <property type="match status" value="1"/>
</dbReference>
<evidence type="ECO:0000256" key="3">
    <source>
        <dbReference type="ARBA" id="ARBA00022448"/>
    </source>
</evidence>
<dbReference type="GO" id="GO:0005886">
    <property type="term" value="C:plasma membrane"/>
    <property type="evidence" value="ECO:0007669"/>
    <property type="project" value="UniProtKB-SubCell"/>
</dbReference>
<dbReference type="PIRSF" id="PIRSF004557">
    <property type="entry name" value="SecY"/>
    <property type="match status" value="1"/>
</dbReference>
<feature type="transmembrane region" description="Helical" evidence="10">
    <location>
        <begin position="287"/>
        <end position="308"/>
    </location>
</feature>
<protein>
    <recommendedName>
        <fullName evidence="9 10">Protein translocase subunit SecY</fullName>
    </recommendedName>
</protein>
<feature type="transmembrane region" description="Helical" evidence="10">
    <location>
        <begin position="191"/>
        <end position="209"/>
    </location>
</feature>
<dbReference type="InterPro" id="IPR023201">
    <property type="entry name" value="SecY_dom_sf"/>
</dbReference>
<dbReference type="OrthoDB" id="9809248at2"/>
<keyword evidence="4 10" id="KW-0812">Transmembrane</keyword>
<keyword evidence="3 10" id="KW-0813">Transport</keyword>
<dbReference type="Proteomes" id="UP000253816">
    <property type="component" value="Unassembled WGS sequence"/>
</dbReference>
<name>A0A369KK71_9BACT</name>
<dbReference type="Pfam" id="PF00344">
    <property type="entry name" value="SecY"/>
    <property type="match status" value="1"/>
</dbReference>
<evidence type="ECO:0000256" key="10">
    <source>
        <dbReference type="HAMAP-Rule" id="MF_01465"/>
    </source>
</evidence>
<feature type="transmembrane region" description="Helical" evidence="10">
    <location>
        <begin position="384"/>
        <end position="406"/>
    </location>
</feature>
<feature type="transmembrane region" description="Helical" evidence="10">
    <location>
        <begin position="163"/>
        <end position="184"/>
    </location>
</feature>
<dbReference type="NCBIfam" id="TIGR00967">
    <property type="entry name" value="3a0501s007"/>
    <property type="match status" value="1"/>
</dbReference>
<evidence type="ECO:0000313" key="13">
    <source>
        <dbReference type="Proteomes" id="UP000253816"/>
    </source>
</evidence>